<dbReference type="RefSeq" id="WP_380061946.1">
    <property type="nucleotide sequence ID" value="NZ_JBHSEI010000007.1"/>
</dbReference>
<name>A0ABV9IAP5_9DEIO</name>
<comment type="caution">
    <text evidence="1">The sequence shown here is derived from an EMBL/GenBank/DDBJ whole genome shotgun (WGS) entry which is preliminary data.</text>
</comment>
<proteinExistence type="predicted"/>
<organism evidence="1 2">
    <name type="scientific">Deinococcus hohokamensis</name>
    <dbReference type="NCBI Taxonomy" id="309883"/>
    <lineage>
        <taxon>Bacteria</taxon>
        <taxon>Thermotogati</taxon>
        <taxon>Deinococcota</taxon>
        <taxon>Deinococci</taxon>
        <taxon>Deinococcales</taxon>
        <taxon>Deinococcaceae</taxon>
        <taxon>Deinococcus</taxon>
    </lineage>
</organism>
<dbReference type="Proteomes" id="UP001595952">
    <property type="component" value="Unassembled WGS sequence"/>
</dbReference>
<dbReference type="EMBL" id="JBHSEI010000007">
    <property type="protein sequence ID" value="MFC4638676.1"/>
    <property type="molecule type" value="Genomic_DNA"/>
</dbReference>
<sequence length="131" mass="14146">MTRVTRPDGRIVLLDVDQPPCVDFGTPEMAALFRRLRGFERARRTAPPFRGAPGRQLVQAGVQDVVAQPLCVPLDLQALLATWIDDPEAALGAGVLSRQNWDGFLAHPHSLEASGALTAYYTVVLASGRVA</sequence>
<protein>
    <submittedName>
        <fullName evidence="1">Uncharacterized protein</fullName>
    </submittedName>
</protein>
<evidence type="ECO:0000313" key="1">
    <source>
        <dbReference type="EMBL" id="MFC4638676.1"/>
    </source>
</evidence>
<evidence type="ECO:0000313" key="2">
    <source>
        <dbReference type="Proteomes" id="UP001595952"/>
    </source>
</evidence>
<gene>
    <name evidence="1" type="ORF">ACFO0D_10020</name>
</gene>
<keyword evidence="2" id="KW-1185">Reference proteome</keyword>
<reference evidence="2" key="1">
    <citation type="journal article" date="2019" name="Int. J. Syst. Evol. Microbiol.">
        <title>The Global Catalogue of Microorganisms (GCM) 10K type strain sequencing project: providing services to taxonomists for standard genome sequencing and annotation.</title>
        <authorList>
            <consortium name="The Broad Institute Genomics Platform"/>
            <consortium name="The Broad Institute Genome Sequencing Center for Infectious Disease"/>
            <person name="Wu L."/>
            <person name="Ma J."/>
        </authorList>
    </citation>
    <scope>NUCLEOTIDE SEQUENCE [LARGE SCALE GENOMIC DNA]</scope>
    <source>
        <strain evidence="2">CCUG 55995</strain>
    </source>
</reference>
<accession>A0ABV9IAP5</accession>